<dbReference type="PROSITE" id="PS50082">
    <property type="entry name" value="WD_REPEATS_2"/>
    <property type="match status" value="2"/>
</dbReference>
<organism evidence="6">
    <name type="scientific">Eucalyptus grandis</name>
    <name type="common">Flooded gum</name>
    <dbReference type="NCBI Taxonomy" id="71139"/>
    <lineage>
        <taxon>Eukaryota</taxon>
        <taxon>Viridiplantae</taxon>
        <taxon>Streptophyta</taxon>
        <taxon>Embryophyta</taxon>
        <taxon>Tracheophyta</taxon>
        <taxon>Spermatophyta</taxon>
        <taxon>Magnoliopsida</taxon>
        <taxon>eudicotyledons</taxon>
        <taxon>Gunneridae</taxon>
        <taxon>Pentapetalae</taxon>
        <taxon>rosids</taxon>
        <taxon>malvids</taxon>
        <taxon>Myrtales</taxon>
        <taxon>Myrtaceae</taxon>
        <taxon>Myrtoideae</taxon>
        <taxon>Eucalypteae</taxon>
        <taxon>Eucalyptus</taxon>
    </lineage>
</organism>
<comment type="subcellular location">
    <subcellularLocation>
        <location evidence="1">Cytoplasmic vesicle membrane</location>
    </subcellularLocation>
</comment>
<keyword evidence="2 5" id="KW-0853">WD repeat</keyword>
<dbReference type="Pfam" id="PF00400">
    <property type="entry name" value="WD40"/>
    <property type="match status" value="3"/>
</dbReference>
<keyword evidence="3" id="KW-0677">Repeat</keyword>
<sequence length="215" mass="24494">MSLLHQNEIVQRSERAKSVEFHPTQPCIGRLCYKALELPTLPYVLSASDDSVIKLWDWEKDWTCSQCFCKCITRWNYKGTLFIWNVHSSAPKVTLDGHEKGLNFVDYFSRDDVLYLLSGSDDYTAKVWDDKGRSCIQTLEGHEHNVTAVCAHPELPIVITGSEDETLRMWDANGFGLKHVVRFGHGRIWDIAYQKGSRRVVVACDEGIAVVEIVC</sequence>
<gene>
    <name evidence="6" type="ORF">EUGRSUZ_J03000</name>
</gene>
<dbReference type="STRING" id="71139.A0A059AI72"/>
<dbReference type="InterPro" id="IPR050844">
    <property type="entry name" value="Coatomer_complex_subunit"/>
</dbReference>
<dbReference type="AlphaFoldDB" id="A0A059AI72"/>
<accession>A0A059AI72</accession>
<dbReference type="InParanoid" id="A0A059AI72"/>
<dbReference type="PRINTS" id="PR00320">
    <property type="entry name" value="GPROTEINBRPT"/>
</dbReference>
<keyword evidence="4" id="KW-0968">Cytoplasmic vesicle</keyword>
<evidence type="ECO:0000256" key="3">
    <source>
        <dbReference type="ARBA" id="ARBA00022737"/>
    </source>
</evidence>
<dbReference type="GO" id="GO:0006888">
    <property type="term" value="P:endoplasmic reticulum to Golgi vesicle-mediated transport"/>
    <property type="evidence" value="ECO:0000318"/>
    <property type="project" value="GO_Central"/>
</dbReference>
<dbReference type="Gene3D" id="2.130.10.10">
    <property type="entry name" value="YVTN repeat-like/Quinoprotein amine dehydrogenase"/>
    <property type="match status" value="1"/>
</dbReference>
<dbReference type="GO" id="GO:0006890">
    <property type="term" value="P:retrograde vesicle-mediated transport, Golgi to endoplasmic reticulum"/>
    <property type="evidence" value="ECO:0000318"/>
    <property type="project" value="GO_Central"/>
</dbReference>
<dbReference type="Gramene" id="KCW53747">
    <property type="protein sequence ID" value="KCW53747"/>
    <property type="gene ID" value="EUGRSUZ_J03000"/>
</dbReference>
<dbReference type="EMBL" id="KK198762">
    <property type="protein sequence ID" value="KCW53747.1"/>
    <property type="molecule type" value="Genomic_DNA"/>
</dbReference>
<dbReference type="PANTHER" id="PTHR19876:SF75">
    <property type="entry name" value="COATOMER SUBUNIT BETA'-3"/>
    <property type="match status" value="1"/>
</dbReference>
<dbReference type="SUPFAM" id="SSF50978">
    <property type="entry name" value="WD40 repeat-like"/>
    <property type="match status" value="1"/>
</dbReference>
<dbReference type="GO" id="GO:0030126">
    <property type="term" value="C:COPI vesicle coat"/>
    <property type="evidence" value="ECO:0000318"/>
    <property type="project" value="GO_Central"/>
</dbReference>
<dbReference type="OMA" id="CENWIVA"/>
<dbReference type="InterPro" id="IPR001680">
    <property type="entry name" value="WD40_rpt"/>
</dbReference>
<dbReference type="InterPro" id="IPR036322">
    <property type="entry name" value="WD40_repeat_dom_sf"/>
</dbReference>
<evidence type="ECO:0000256" key="5">
    <source>
        <dbReference type="PROSITE-ProRule" id="PRU00221"/>
    </source>
</evidence>
<feature type="repeat" description="WD" evidence="5">
    <location>
        <begin position="95"/>
        <end position="138"/>
    </location>
</feature>
<name>A0A059AI72_EUCGR</name>
<protein>
    <submittedName>
        <fullName evidence="6">Uncharacterized protein</fullName>
    </submittedName>
</protein>
<dbReference type="SMART" id="SM00320">
    <property type="entry name" value="WD40"/>
    <property type="match status" value="4"/>
</dbReference>
<dbReference type="GO" id="GO:0006891">
    <property type="term" value="P:intra-Golgi vesicle-mediated transport"/>
    <property type="evidence" value="ECO:0000318"/>
    <property type="project" value="GO_Central"/>
</dbReference>
<dbReference type="GO" id="GO:0006886">
    <property type="term" value="P:intracellular protein transport"/>
    <property type="evidence" value="ECO:0000318"/>
    <property type="project" value="GO_Central"/>
</dbReference>
<evidence type="ECO:0000313" key="6">
    <source>
        <dbReference type="EMBL" id="KCW53747.1"/>
    </source>
</evidence>
<proteinExistence type="predicted"/>
<feature type="repeat" description="WD" evidence="5">
    <location>
        <begin position="139"/>
        <end position="171"/>
    </location>
</feature>
<evidence type="ECO:0000256" key="2">
    <source>
        <dbReference type="ARBA" id="ARBA00022574"/>
    </source>
</evidence>
<dbReference type="eggNOG" id="KOG0276">
    <property type="taxonomic scope" value="Eukaryota"/>
</dbReference>
<dbReference type="PANTHER" id="PTHR19876">
    <property type="entry name" value="COATOMER"/>
    <property type="match status" value="1"/>
</dbReference>
<reference evidence="6" key="1">
    <citation type="submission" date="2013-07" db="EMBL/GenBank/DDBJ databases">
        <title>The genome of Eucalyptus grandis.</title>
        <authorList>
            <person name="Schmutz J."/>
            <person name="Hayes R."/>
            <person name="Myburg A."/>
            <person name="Tuskan G."/>
            <person name="Grattapaglia D."/>
            <person name="Rokhsar D.S."/>
        </authorList>
    </citation>
    <scope>NUCLEOTIDE SEQUENCE</scope>
    <source>
        <tissue evidence="6">Leaf extractions</tissue>
    </source>
</reference>
<dbReference type="InterPro" id="IPR020472">
    <property type="entry name" value="WD40_PAC1"/>
</dbReference>
<dbReference type="PROSITE" id="PS50294">
    <property type="entry name" value="WD_REPEATS_REGION"/>
    <property type="match status" value="1"/>
</dbReference>
<evidence type="ECO:0000256" key="1">
    <source>
        <dbReference type="ARBA" id="ARBA00004156"/>
    </source>
</evidence>
<dbReference type="InterPro" id="IPR015943">
    <property type="entry name" value="WD40/YVTN_repeat-like_dom_sf"/>
</dbReference>
<evidence type="ECO:0000256" key="4">
    <source>
        <dbReference type="ARBA" id="ARBA00023329"/>
    </source>
</evidence>